<evidence type="ECO:0000313" key="9">
    <source>
        <dbReference type="Proteomes" id="UP000288859"/>
    </source>
</evidence>
<dbReference type="Pfam" id="PF04082">
    <property type="entry name" value="Fungal_trans"/>
    <property type="match status" value="2"/>
</dbReference>
<protein>
    <recommendedName>
        <fullName evidence="7">Zn(2)-C6 fungal-type domain-containing protein</fullName>
    </recommendedName>
</protein>
<dbReference type="GO" id="GO:0000981">
    <property type="term" value="F:DNA-binding transcription factor activity, RNA polymerase II-specific"/>
    <property type="evidence" value="ECO:0007669"/>
    <property type="project" value="InterPro"/>
</dbReference>
<feature type="region of interest" description="Disordered" evidence="6">
    <location>
        <begin position="996"/>
        <end position="1036"/>
    </location>
</feature>
<organism evidence="8 9">
    <name type="scientific">Exophiala mesophila</name>
    <name type="common">Black yeast-like fungus</name>
    <dbReference type="NCBI Taxonomy" id="212818"/>
    <lineage>
        <taxon>Eukaryota</taxon>
        <taxon>Fungi</taxon>
        <taxon>Dikarya</taxon>
        <taxon>Ascomycota</taxon>
        <taxon>Pezizomycotina</taxon>
        <taxon>Eurotiomycetes</taxon>
        <taxon>Chaetothyriomycetidae</taxon>
        <taxon>Chaetothyriales</taxon>
        <taxon>Herpotrichiellaceae</taxon>
        <taxon>Exophiala</taxon>
    </lineage>
</organism>
<dbReference type="GO" id="GO:0003677">
    <property type="term" value="F:DNA binding"/>
    <property type="evidence" value="ECO:0007669"/>
    <property type="project" value="UniProtKB-KW"/>
</dbReference>
<gene>
    <name evidence="8" type="ORF">B0A52_05275</name>
</gene>
<keyword evidence="4" id="KW-0804">Transcription</keyword>
<dbReference type="VEuPathDB" id="FungiDB:PV10_09027"/>
<evidence type="ECO:0000256" key="5">
    <source>
        <dbReference type="ARBA" id="ARBA00023242"/>
    </source>
</evidence>
<dbReference type="InterPro" id="IPR021858">
    <property type="entry name" value="Fun_TF"/>
</dbReference>
<dbReference type="CDD" id="cd12148">
    <property type="entry name" value="fungal_TF_MHR"/>
    <property type="match status" value="2"/>
</dbReference>
<comment type="caution">
    <text evidence="8">The sequence shown here is derived from an EMBL/GenBank/DDBJ whole genome shotgun (WGS) entry which is preliminary data.</text>
</comment>
<dbReference type="InterPro" id="IPR001138">
    <property type="entry name" value="Zn2Cys6_DnaBD"/>
</dbReference>
<dbReference type="PROSITE" id="PS00463">
    <property type="entry name" value="ZN2_CY6_FUNGAL_1"/>
    <property type="match status" value="1"/>
</dbReference>
<keyword evidence="5" id="KW-0539">Nucleus</keyword>
<dbReference type="Gene3D" id="4.10.240.10">
    <property type="entry name" value="Zn(2)-C6 fungal-type DNA-binding domain"/>
    <property type="match status" value="1"/>
</dbReference>
<dbReference type="EMBL" id="NAJM01000022">
    <property type="protein sequence ID" value="RVX70623.1"/>
    <property type="molecule type" value="Genomic_DNA"/>
</dbReference>
<dbReference type="Pfam" id="PF00172">
    <property type="entry name" value="Zn_clus"/>
    <property type="match status" value="1"/>
</dbReference>
<sequence length="1737" mass="194579">MSLDLLMPPSVAIPSFARQSLGPRPPLRAKTGCLTCRDRRKKCDERQPICSGCIRNLLACRWRHGTSLKAPSTSSRVASPNGHKRVLLSEASSTTLGSEFQLTPNRPMLLPHSLITAQSPALKTATDHQLFAYFLDKVLPLMTRPYVQAEFQRHPYHLAVALQQPIVMDVLLATAAMHHSAEGGDMQVQALKYYSTATFMLRQKIAAGEIDGAEDWLALMVMALCLFERWNPSRHPKAGSHLLGACQILRLRHNYRQRRHDDFHDLKFDRCLAETVVYHLSVLPIFEGAHLTRYHPWWAELMSLLTMKAFPDQPQWANSPLLGGRPSLFRIIGDVTRIRHAEQSKEYITLLTQQLSDQEYLIHHGSLATWDDDRKLACYRELRLFSTSARILLAKSIHPDLSATEACEVRASELPTFVKALPSDLDEENVCFLRRKGALEIPDLPLRSALVRGYIENLHPWMPFLDLDLVFGSLQASPGSDTPRISVLLLQALMFAGSASCDLAELKRVGFSSRREARKAYFERVRLLYDFDVEKDRLVVLQAVLLMTLWSNHADDEKGCWHWMGVAYAMALGLGLHRTATSDSISAKDARQRRRLWWSCYIRDRMFVQALSRPAWIRPDEFDTPILALEDFEFIHNSSGLSDEEFKNVPVGDVQNQQQLAEFCVRLAELSVHIGLVIELHFSMISATRASISTDATGPNSTPMLYPRSQIVEEGVWSLDRKLQSWWSTLPPSCIYKPSNFPSNDSKSITLCRGYLRVAYFSLVSALHRHQCFTARPNSGNTLSKDRVRNAADEVTSITRDLNSIGLLARGPPPFVMFQLSAILTHVQQLGTEDDSLRTNIVQQLFSTIQAVEALQEVYSGADVPASIIAQLLSKAHISVLKDDARNLGGILFKDKLYVLDKNSSVILTPLQQDTAEAKMAPGGCREVSSILQLQEAVSHNYNGNDEWDLSLLDTFSCSLSPFVTDYGMTVAEDVCNVNHELTLSQHVTVHVAMSRNAHQSRGRSSPPSDEGRINDEERPSKRHKETHPQELSRFKEVGLMRNGMGRASASFIGSASGIHFIRSVYSAMAGRTSHPHGEDPESNLVPGEDDRLDSGWGNSRYLQIWQPHEVNLANDPLKETFTFDDLVHWSGSYFDLWHPAYPFLHAPSILESFERFAQNGLPRENTYDSILIRAIISISLCDRRQRNDPFPRPVPKCLVFTTFEDALESIQPAVTNAATISALQAVVSVQLLEVSMLRLKSASRLGGLVIRLAFQMGLHRCPSRFVAFSLAERQLRQRLFWSIYCIDRHLCQALGLPLTVRDDDIDVCYPDQERHILPAANPQQHAGARKREQQADSRLMILALLARHAEIKGCIMELRNKMVSSREESLERAVFVNSRLTQWWNQVEDAIEQAEYQGAPFNVLHKAIFTVLKHESKIALNRPLLTTSKKTASYAGALHSCIAASKAIISTLHALVAPVNDTISLSPGQNQKVYQPMFWPSFTWAVWMSAFIMLYAAMENEVDSHIAMRSTDRSLQILEKLGSRGSIWPSACAIAIRDMRTGLSQPDQSSETNRNPPSSSNHSDSGIVARQPETTAPTSHSNDTNYFAEEETDTSSSQHAGWVMPYATTQPPTPPPQPQQRAKLNQYSTFTPSPTTMPATQPSRAGGLMDMQNPQTYAEPVGSGSGQYTQQYSAGMHSNVFPETMSTKPWPDFASIELGSVSEMPPISLDGLDPLQGFDIPFWIGHDNTAAWMNNG</sequence>
<dbReference type="PROSITE" id="PS50048">
    <property type="entry name" value="ZN2_CY6_FUNGAL_2"/>
    <property type="match status" value="1"/>
</dbReference>
<feature type="region of interest" description="Disordered" evidence="6">
    <location>
        <begin position="1542"/>
        <end position="1600"/>
    </location>
</feature>
<reference evidence="8 9" key="1">
    <citation type="submission" date="2017-03" db="EMBL/GenBank/DDBJ databases">
        <title>Genomes of endolithic fungi from Antarctica.</title>
        <authorList>
            <person name="Coleine C."/>
            <person name="Masonjones S."/>
            <person name="Stajich J.E."/>
        </authorList>
    </citation>
    <scope>NUCLEOTIDE SEQUENCE [LARGE SCALE GENOMIC DNA]</scope>
    <source>
        <strain evidence="8 9">CCFEE 6314</strain>
    </source>
</reference>
<evidence type="ECO:0000313" key="8">
    <source>
        <dbReference type="EMBL" id="RVX70623.1"/>
    </source>
</evidence>
<dbReference type="PANTHER" id="PTHR47425:SF2">
    <property type="entry name" value="FARB-RELATED"/>
    <property type="match status" value="1"/>
</dbReference>
<proteinExistence type="predicted"/>
<evidence type="ECO:0000256" key="6">
    <source>
        <dbReference type="SAM" id="MobiDB-lite"/>
    </source>
</evidence>
<evidence type="ECO:0000256" key="4">
    <source>
        <dbReference type="ARBA" id="ARBA00023163"/>
    </source>
</evidence>
<name>A0A438N4E8_EXOME</name>
<feature type="compositionally biased region" description="Basic and acidic residues" evidence="6">
    <location>
        <begin position="1027"/>
        <end position="1036"/>
    </location>
</feature>
<evidence type="ECO:0000256" key="1">
    <source>
        <dbReference type="ARBA" id="ARBA00022723"/>
    </source>
</evidence>
<feature type="domain" description="Zn(2)-C6 fungal-type" evidence="7">
    <location>
        <begin position="32"/>
        <end position="62"/>
    </location>
</feature>
<dbReference type="InterPro" id="IPR007219">
    <property type="entry name" value="XnlR_reg_dom"/>
</dbReference>
<dbReference type="SUPFAM" id="SSF57701">
    <property type="entry name" value="Zn2/Cys6 DNA-binding domain"/>
    <property type="match status" value="1"/>
</dbReference>
<evidence type="ECO:0000256" key="3">
    <source>
        <dbReference type="ARBA" id="ARBA00023125"/>
    </source>
</evidence>
<dbReference type="SMART" id="SM00066">
    <property type="entry name" value="GAL4"/>
    <property type="match status" value="1"/>
</dbReference>
<dbReference type="CDD" id="cd00067">
    <property type="entry name" value="GAL4"/>
    <property type="match status" value="1"/>
</dbReference>
<feature type="compositionally biased region" description="Polar residues" evidence="6">
    <location>
        <begin position="1573"/>
        <end position="1586"/>
    </location>
</feature>
<feature type="compositionally biased region" description="Basic and acidic residues" evidence="6">
    <location>
        <begin position="1010"/>
        <end position="1020"/>
    </location>
</feature>
<dbReference type="Pfam" id="PF11951">
    <property type="entry name" value="Fungal_trans_2"/>
    <property type="match status" value="1"/>
</dbReference>
<feature type="region of interest" description="Disordered" evidence="6">
    <location>
        <begin position="1605"/>
        <end position="1624"/>
    </location>
</feature>
<dbReference type="InterPro" id="IPR052761">
    <property type="entry name" value="Fungal_Detox/Toxin_TFs"/>
</dbReference>
<evidence type="ECO:0000259" key="7">
    <source>
        <dbReference type="PROSITE" id="PS50048"/>
    </source>
</evidence>
<dbReference type="Proteomes" id="UP000288859">
    <property type="component" value="Unassembled WGS sequence"/>
</dbReference>
<keyword evidence="1" id="KW-0479">Metal-binding</keyword>
<dbReference type="VEuPathDB" id="FungiDB:PV10_09028"/>
<evidence type="ECO:0000256" key="2">
    <source>
        <dbReference type="ARBA" id="ARBA00023015"/>
    </source>
</evidence>
<feature type="compositionally biased region" description="Polar residues" evidence="6">
    <location>
        <begin position="997"/>
        <end position="1008"/>
    </location>
</feature>
<dbReference type="GO" id="GO:0006351">
    <property type="term" value="P:DNA-templated transcription"/>
    <property type="evidence" value="ECO:0007669"/>
    <property type="project" value="InterPro"/>
</dbReference>
<dbReference type="GO" id="GO:0008270">
    <property type="term" value="F:zinc ion binding"/>
    <property type="evidence" value="ECO:0007669"/>
    <property type="project" value="InterPro"/>
</dbReference>
<keyword evidence="2" id="KW-0805">Transcription regulation</keyword>
<dbReference type="PANTHER" id="PTHR47425">
    <property type="entry name" value="FARB-RELATED"/>
    <property type="match status" value="1"/>
</dbReference>
<dbReference type="InterPro" id="IPR036864">
    <property type="entry name" value="Zn2-C6_fun-type_DNA-bd_sf"/>
</dbReference>
<dbReference type="SMART" id="SM00906">
    <property type="entry name" value="Fungal_trans"/>
    <property type="match status" value="2"/>
</dbReference>
<dbReference type="OrthoDB" id="3266505at2759"/>
<accession>A0A438N4E8</accession>
<keyword evidence="3" id="KW-0238">DNA-binding</keyword>
<feature type="compositionally biased region" description="Polar residues" evidence="6">
    <location>
        <begin position="1543"/>
        <end position="1565"/>
    </location>
</feature>
<dbReference type="VEuPathDB" id="FungiDB:PV10_09026"/>